<dbReference type="PANTHER" id="PTHR47153">
    <property type="entry name" value="LACTATE UTILIZATION PROTEIN B"/>
    <property type="match status" value="1"/>
</dbReference>
<feature type="domain" description="4Fe-4S ferredoxin-type" evidence="4">
    <location>
        <begin position="296"/>
        <end position="324"/>
    </location>
</feature>
<dbReference type="InterPro" id="IPR004452">
    <property type="entry name" value="LutB/LldF"/>
</dbReference>
<dbReference type="InterPro" id="IPR017896">
    <property type="entry name" value="4Fe4S_Fe-S-bd"/>
</dbReference>
<reference evidence="5 6" key="1">
    <citation type="submission" date="2021-06" db="EMBL/GenBank/DDBJ databases">
        <title>Gemonas diversity in paddy soil.</title>
        <authorList>
            <person name="Liu G."/>
        </authorList>
    </citation>
    <scope>NUCLEOTIDE SEQUENCE [LARGE SCALE GENOMIC DNA]</scope>
    <source>
        <strain evidence="5 6">RG29</strain>
    </source>
</reference>
<dbReference type="PANTHER" id="PTHR47153:SF2">
    <property type="entry name" value="LACTATE UTILIZATION PROTEIN B"/>
    <property type="match status" value="1"/>
</dbReference>
<dbReference type="Pfam" id="PF02589">
    <property type="entry name" value="LUD_dom"/>
    <property type="match status" value="1"/>
</dbReference>
<keyword evidence="2" id="KW-0408">Iron</keyword>
<organism evidence="5 6">
    <name type="scientific">Geomonas diazotrophica</name>
    <dbReference type="NCBI Taxonomy" id="2843197"/>
    <lineage>
        <taxon>Bacteria</taxon>
        <taxon>Pseudomonadati</taxon>
        <taxon>Thermodesulfobacteriota</taxon>
        <taxon>Desulfuromonadia</taxon>
        <taxon>Geobacterales</taxon>
        <taxon>Geobacteraceae</taxon>
        <taxon>Geomonas</taxon>
    </lineage>
</organism>
<dbReference type="PROSITE" id="PS00198">
    <property type="entry name" value="4FE4S_FER_1"/>
    <property type="match status" value="1"/>
</dbReference>
<dbReference type="EMBL" id="CP076724">
    <property type="protein sequence ID" value="QWV98741.1"/>
    <property type="molecule type" value="Genomic_DNA"/>
</dbReference>
<evidence type="ECO:0000256" key="2">
    <source>
        <dbReference type="ARBA" id="ARBA00023004"/>
    </source>
</evidence>
<gene>
    <name evidence="5" type="ORF">KP005_05500</name>
</gene>
<evidence type="ECO:0000259" key="4">
    <source>
        <dbReference type="PROSITE" id="PS51379"/>
    </source>
</evidence>
<keyword evidence="1" id="KW-0479">Metal-binding</keyword>
<dbReference type="Pfam" id="PF02754">
    <property type="entry name" value="CCG"/>
    <property type="match status" value="2"/>
</dbReference>
<sequence>MKQEFKASINRALNDANLTGALGKFSEAYKVNRTKAYEGIDFEELRGRIAEAKSAAACHLDEVAETFRKNAEALGAKVFRTRDPEEVKQYILKVARDNGVNNVVKSKSMATEEIHLNQALLKEGISVAETDLGEWIIQLAGQTPSHMVMPAIHMTKEEVADIFSKEVNERLDTDIPRLVKVARNELRPKFLAADMGISGANIAVAETGSIVLVTNEGNARLVTTLPRVHVALIGVEKLVEKFETVVPILDALPRSATAQLLTSYVSIITGPTPNDDGSMKELHIILMDNQRSEMAKDPKFKQALQCIRCGSCLNVCPIFRLVGGHVFGKVYTGGIGTILTAWFDELKKSEDIQGLCIQCGNCTQVCPGKLDIPEMIMEIRRRLVLEKGQPLVQKAIFSVVNNRKLFHGMLRAASVAGKPFTSGKFIRHLPLFLSDLTDGRSLPAIADKPFRDIYAGIEQPKGKEKAVFYAGCLIDFAYPETGVALVKLLNKAGIEVAFPEEQTCCGAPALYSGAYEVAAQNAADNIEALLQQDAQYVVSACPTCTVALAHEFAKTLEAVGRTEWLDKARKLAEKTVDLSTLVKRLVDEGRLSFQEGEQLGKITYHDSCHLKRTLKVSEQPRELLQQAGYELEEMFECDMCCGMGGSYSMKLPEISAPILKRKLKNIKDTGASLVAMDCPGCVLQISGGFDQDGAPVRVKHTAELLADRLKG</sequence>
<name>A0ABX8JNS3_9BACT</name>
<keyword evidence="6" id="KW-1185">Reference proteome</keyword>
<accession>A0ABX8JNS3</accession>
<dbReference type="NCBIfam" id="NF045670">
    <property type="entry name" value="quin_L_LdhH"/>
    <property type="match status" value="1"/>
</dbReference>
<dbReference type="InterPro" id="IPR017900">
    <property type="entry name" value="4Fe4S_Fe_S_CS"/>
</dbReference>
<dbReference type="PROSITE" id="PS51379">
    <property type="entry name" value="4FE4S_FER_2"/>
    <property type="match status" value="2"/>
</dbReference>
<feature type="domain" description="4Fe-4S ferredoxin-type" evidence="4">
    <location>
        <begin position="346"/>
        <end position="375"/>
    </location>
</feature>
<dbReference type="Pfam" id="PF13183">
    <property type="entry name" value="Fer4_8"/>
    <property type="match status" value="1"/>
</dbReference>
<evidence type="ECO:0000256" key="1">
    <source>
        <dbReference type="ARBA" id="ARBA00022723"/>
    </source>
</evidence>
<keyword evidence="3" id="KW-0411">Iron-sulfur</keyword>
<evidence type="ECO:0000313" key="5">
    <source>
        <dbReference type="EMBL" id="QWV98741.1"/>
    </source>
</evidence>
<dbReference type="Proteomes" id="UP000683493">
    <property type="component" value="Chromosome"/>
</dbReference>
<evidence type="ECO:0000256" key="3">
    <source>
        <dbReference type="ARBA" id="ARBA00023014"/>
    </source>
</evidence>
<dbReference type="InterPro" id="IPR003741">
    <property type="entry name" value="LUD_dom"/>
</dbReference>
<evidence type="ECO:0000313" key="6">
    <source>
        <dbReference type="Proteomes" id="UP000683493"/>
    </source>
</evidence>
<proteinExistence type="predicted"/>
<dbReference type="InterPro" id="IPR004017">
    <property type="entry name" value="Cys_rich_dom"/>
</dbReference>
<protein>
    <submittedName>
        <fullName evidence="5">LUD domain-containing protein</fullName>
    </submittedName>
</protein>
<dbReference type="InterPro" id="IPR054704">
    <property type="entry name" value="Quin_L_LdhH-like"/>
</dbReference>